<evidence type="ECO:0000259" key="4">
    <source>
        <dbReference type="Pfam" id="PF01494"/>
    </source>
</evidence>
<evidence type="ECO:0000313" key="5">
    <source>
        <dbReference type="EMBL" id="KAJ5335146.1"/>
    </source>
</evidence>
<dbReference type="Proteomes" id="UP001147695">
    <property type="component" value="Unassembled WGS sequence"/>
</dbReference>
<dbReference type="GO" id="GO:0071949">
    <property type="term" value="F:FAD binding"/>
    <property type="evidence" value="ECO:0007669"/>
    <property type="project" value="InterPro"/>
</dbReference>
<protein>
    <submittedName>
        <fullName evidence="5">Vacuolar basic amino acid transporter 3</fullName>
    </submittedName>
</protein>
<dbReference type="GO" id="GO:0016491">
    <property type="term" value="F:oxidoreductase activity"/>
    <property type="evidence" value="ECO:0007669"/>
    <property type="project" value="UniProtKB-KW"/>
</dbReference>
<comment type="caution">
    <text evidence="5">The sequence shown here is derived from an EMBL/GenBank/DDBJ whole genome shotgun (WGS) entry which is preliminary data.</text>
</comment>
<dbReference type="PRINTS" id="PR00420">
    <property type="entry name" value="RNGMNOXGNASE"/>
</dbReference>
<keyword evidence="1" id="KW-0285">Flavoprotein</keyword>
<dbReference type="AlphaFoldDB" id="A0A9W9QHY8"/>
<sequence>MRSDNCIEVGIIGGGIAGVTAALGLLSQGIRVKLYERANCFREIGAGIGLSPNAERAMLLLDPRIHAVFRKLATPNTENWFQYVDGFSKSRQGDEELLFKVYLGERGFEGCRRTDFLNELVKLLPGDCVEFNKNLVNITEDAANRTVVLRFADGSTSNADVVLGCDGLRSRVREHVLGVDHPAVRPSYTHKFAFRGVVPMDDAIKAIGREKSLTRFMHLGPGCHVLTFPVSMCALLNVVAFVTDTDDWPDSREVTVPATKKEVLESFAHFGPVVKAIMNLLDDRLDKWGVFDLRENPVPRYVSHVGRVCLVGDAAHAAAPHHGAGAGSAIEDAVALTVALKDINETLVAGKCPTSTNSAISAALSAYESVRYERTQWLIESSRFMGELFEWQATACERDPIRSHAEVESRSHKIWDYDVGDMIEQVRRALKVKLSDALVEENRL</sequence>
<dbReference type="Pfam" id="PF01494">
    <property type="entry name" value="FAD_binding_3"/>
    <property type="match status" value="1"/>
</dbReference>
<dbReference type="InterPro" id="IPR036188">
    <property type="entry name" value="FAD/NAD-bd_sf"/>
</dbReference>
<name>A0A9W9QHY8_PENBR</name>
<evidence type="ECO:0000256" key="2">
    <source>
        <dbReference type="ARBA" id="ARBA00022827"/>
    </source>
</evidence>
<dbReference type="InterPro" id="IPR051104">
    <property type="entry name" value="FAD_monoxygenase"/>
</dbReference>
<keyword evidence="3" id="KW-0560">Oxidoreductase</keyword>
<organism evidence="5 6">
    <name type="scientific">Penicillium brevicompactum</name>
    <dbReference type="NCBI Taxonomy" id="5074"/>
    <lineage>
        <taxon>Eukaryota</taxon>
        <taxon>Fungi</taxon>
        <taxon>Dikarya</taxon>
        <taxon>Ascomycota</taxon>
        <taxon>Pezizomycotina</taxon>
        <taxon>Eurotiomycetes</taxon>
        <taxon>Eurotiomycetidae</taxon>
        <taxon>Eurotiales</taxon>
        <taxon>Aspergillaceae</taxon>
        <taxon>Penicillium</taxon>
    </lineage>
</organism>
<dbReference type="EMBL" id="JAPZBQ010000004">
    <property type="protein sequence ID" value="KAJ5335146.1"/>
    <property type="molecule type" value="Genomic_DNA"/>
</dbReference>
<evidence type="ECO:0000256" key="3">
    <source>
        <dbReference type="ARBA" id="ARBA00023002"/>
    </source>
</evidence>
<dbReference type="FunFam" id="3.50.50.60:FF:000153">
    <property type="entry name" value="Salicylate hydroxylase, putative"/>
    <property type="match status" value="1"/>
</dbReference>
<feature type="domain" description="FAD-binding" evidence="4">
    <location>
        <begin position="8"/>
        <end position="340"/>
    </location>
</feature>
<dbReference type="SUPFAM" id="SSF54373">
    <property type="entry name" value="FAD-linked reductases, C-terminal domain"/>
    <property type="match status" value="1"/>
</dbReference>
<reference evidence="5" key="2">
    <citation type="journal article" date="2023" name="IMA Fungus">
        <title>Comparative genomic study of the Penicillium genus elucidates a diverse pangenome and 15 lateral gene transfer events.</title>
        <authorList>
            <person name="Petersen C."/>
            <person name="Sorensen T."/>
            <person name="Nielsen M.R."/>
            <person name="Sondergaard T.E."/>
            <person name="Sorensen J.L."/>
            <person name="Fitzpatrick D.A."/>
            <person name="Frisvad J.C."/>
            <person name="Nielsen K.L."/>
        </authorList>
    </citation>
    <scope>NUCLEOTIDE SEQUENCE</scope>
    <source>
        <strain evidence="5">IBT 35673</strain>
    </source>
</reference>
<gene>
    <name evidence="5" type="ORF">N7452_007549</name>
</gene>
<dbReference type="PANTHER" id="PTHR46720:SF3">
    <property type="entry name" value="FAD-BINDING DOMAIN-CONTAINING PROTEIN-RELATED"/>
    <property type="match status" value="1"/>
</dbReference>
<evidence type="ECO:0000256" key="1">
    <source>
        <dbReference type="ARBA" id="ARBA00022630"/>
    </source>
</evidence>
<accession>A0A9W9QHY8</accession>
<dbReference type="GO" id="GO:0044550">
    <property type="term" value="P:secondary metabolite biosynthetic process"/>
    <property type="evidence" value="ECO:0007669"/>
    <property type="project" value="UniProtKB-ARBA"/>
</dbReference>
<keyword evidence="2" id="KW-0274">FAD</keyword>
<dbReference type="SUPFAM" id="SSF51905">
    <property type="entry name" value="FAD/NAD(P)-binding domain"/>
    <property type="match status" value="1"/>
</dbReference>
<evidence type="ECO:0000313" key="6">
    <source>
        <dbReference type="Proteomes" id="UP001147695"/>
    </source>
</evidence>
<reference evidence="5" key="1">
    <citation type="submission" date="2022-12" db="EMBL/GenBank/DDBJ databases">
        <authorList>
            <person name="Petersen C."/>
        </authorList>
    </citation>
    <scope>NUCLEOTIDE SEQUENCE</scope>
    <source>
        <strain evidence="5">IBT 35673</strain>
    </source>
</reference>
<proteinExistence type="predicted"/>
<dbReference type="PANTHER" id="PTHR46720">
    <property type="entry name" value="HYDROXYLASE, PUTATIVE (AFU_ORTHOLOGUE AFUA_3G01460)-RELATED"/>
    <property type="match status" value="1"/>
</dbReference>
<dbReference type="InterPro" id="IPR002938">
    <property type="entry name" value="FAD-bd"/>
</dbReference>
<dbReference type="Gene3D" id="3.50.50.60">
    <property type="entry name" value="FAD/NAD(P)-binding domain"/>
    <property type="match status" value="1"/>
</dbReference>